<dbReference type="PANTHER" id="PTHR37540:SF5">
    <property type="entry name" value="TRANSCRIPTION FACTOR DOMAIN-CONTAINING PROTEIN"/>
    <property type="match status" value="1"/>
</dbReference>
<dbReference type="RefSeq" id="XP_035350278.1">
    <property type="nucleotide sequence ID" value="XM_035494385.1"/>
</dbReference>
<proteinExistence type="predicted"/>
<organism evidence="2 3">
    <name type="scientific">Talaromyces rugulosus</name>
    <name type="common">Penicillium rugulosum</name>
    <dbReference type="NCBI Taxonomy" id="121627"/>
    <lineage>
        <taxon>Eukaryota</taxon>
        <taxon>Fungi</taxon>
        <taxon>Dikarya</taxon>
        <taxon>Ascomycota</taxon>
        <taxon>Pezizomycotina</taxon>
        <taxon>Eurotiomycetes</taxon>
        <taxon>Eurotiomycetidae</taxon>
        <taxon>Eurotiales</taxon>
        <taxon>Trichocomaceae</taxon>
        <taxon>Talaromyces</taxon>
        <taxon>Talaromyces sect. Islandici</taxon>
    </lineage>
</organism>
<evidence type="ECO:0000313" key="3">
    <source>
        <dbReference type="Proteomes" id="UP000509510"/>
    </source>
</evidence>
<dbReference type="KEGG" id="trg:TRUGW13939_11277"/>
<sequence length="621" mass="69396">MDRPATQSPSKRTSTSNNKKKPLSSAKPVTSSPSSAPGFNFITVDPSSRTESSSSRTLIRANAGRYIWKRRKASSSKESGGRAKPYEKPSSQRNAATVKAEPSPPPEDDDQDAQRVKQEDEDEDVEQAITAAKTITSVVGPRRRNTRRFDPTSSINHGLRSPLFTSFGTEVPEDIVRRTFKYSASVVMSKMLPSDADGPASKVSDVWVASAMRSPALLSAFIYGTLSHEFVLDRMESGAPSKERRQKMLQIMVAESESISRINHALQDPDAQKTDELLMAVFLMGYSRYDDAVFSPQRNPHKSPLNDIQWANIYSYLDYDEVHVGGLIRLLEIRGGIDAVELHGLPEMMSLATVMFSSKFLHKPLFPFIPIIKTNGRHKQPDWPSPIQYLLRMYTGGKFPKLQALGVPSEMIGLFEDIYTYNAVVELYMQGIFTGSFAGSDAPVMADRRNWIQHRALSLDSAEELGIADTCPAYEAIRLATLTYCLLTIFPLVPIMAPYPRLTTQLRQALCNEWNGWNSAPEYFLWSLVVGGIASTQSKTTAWFAAILSQVAVARNLSSWADIKEVLTSVLWLGPICDDRGEELWKNAVNIRSHVQQHQQKVHQQVHQQTHRQQRATTTVD</sequence>
<dbReference type="Proteomes" id="UP000509510">
    <property type="component" value="Chromosome VI"/>
</dbReference>
<name>A0A7H8RCJ9_TALRU</name>
<evidence type="ECO:0000256" key="1">
    <source>
        <dbReference type="SAM" id="MobiDB-lite"/>
    </source>
</evidence>
<feature type="compositionally biased region" description="Low complexity" evidence="1">
    <location>
        <begin position="47"/>
        <end position="57"/>
    </location>
</feature>
<dbReference type="PANTHER" id="PTHR37540">
    <property type="entry name" value="TRANSCRIPTION FACTOR (ACR-2), PUTATIVE-RELATED-RELATED"/>
    <property type="match status" value="1"/>
</dbReference>
<protein>
    <submittedName>
        <fullName evidence="2">Uncharacterized protein</fullName>
    </submittedName>
</protein>
<accession>A0A7H8RCJ9</accession>
<evidence type="ECO:0000313" key="2">
    <source>
        <dbReference type="EMBL" id="QKX64104.1"/>
    </source>
</evidence>
<gene>
    <name evidence="2" type="ORF">TRUGW13939_11277</name>
</gene>
<dbReference type="GeneID" id="55998755"/>
<reference evidence="3" key="1">
    <citation type="submission" date="2020-06" db="EMBL/GenBank/DDBJ databases">
        <title>A chromosome-scale genome assembly of Talaromyces rugulosus W13939.</title>
        <authorList>
            <person name="Wang B."/>
            <person name="Guo L."/>
            <person name="Ye K."/>
            <person name="Wang L."/>
        </authorList>
    </citation>
    <scope>NUCLEOTIDE SEQUENCE [LARGE SCALE GENOMIC DNA]</scope>
    <source>
        <strain evidence="3">W13939</strain>
    </source>
</reference>
<dbReference type="EMBL" id="CP055903">
    <property type="protein sequence ID" value="QKX64104.1"/>
    <property type="molecule type" value="Genomic_DNA"/>
</dbReference>
<feature type="compositionally biased region" description="Low complexity" evidence="1">
    <location>
        <begin position="24"/>
        <end position="37"/>
    </location>
</feature>
<dbReference type="AlphaFoldDB" id="A0A7H8RCJ9"/>
<dbReference type="OrthoDB" id="3469466at2759"/>
<feature type="region of interest" description="Disordered" evidence="1">
    <location>
        <begin position="1"/>
        <end position="126"/>
    </location>
</feature>
<feature type="compositionally biased region" description="Low complexity" evidence="1">
    <location>
        <begin position="8"/>
        <end position="17"/>
    </location>
</feature>
<keyword evidence="3" id="KW-1185">Reference proteome</keyword>